<dbReference type="InterPro" id="IPR050833">
    <property type="entry name" value="Poly_Biosynth_Transport"/>
</dbReference>
<keyword evidence="5 6" id="KW-0472">Membrane</keyword>
<evidence type="ECO:0000256" key="1">
    <source>
        <dbReference type="ARBA" id="ARBA00004651"/>
    </source>
</evidence>
<feature type="transmembrane region" description="Helical" evidence="6">
    <location>
        <begin position="250"/>
        <end position="275"/>
    </location>
</feature>
<dbReference type="GO" id="GO:0005886">
    <property type="term" value="C:plasma membrane"/>
    <property type="evidence" value="ECO:0007669"/>
    <property type="project" value="UniProtKB-SubCell"/>
</dbReference>
<dbReference type="Pfam" id="PF13440">
    <property type="entry name" value="Polysacc_synt_3"/>
    <property type="match status" value="1"/>
</dbReference>
<proteinExistence type="predicted"/>
<organism evidence="7 8">
    <name type="scientific">Mucilaginibacter celer</name>
    <dbReference type="NCBI Taxonomy" id="2305508"/>
    <lineage>
        <taxon>Bacteria</taxon>
        <taxon>Pseudomonadati</taxon>
        <taxon>Bacteroidota</taxon>
        <taxon>Sphingobacteriia</taxon>
        <taxon>Sphingobacteriales</taxon>
        <taxon>Sphingobacteriaceae</taxon>
        <taxon>Mucilaginibacter</taxon>
    </lineage>
</organism>
<keyword evidence="3 6" id="KW-0812">Transmembrane</keyword>
<protein>
    <recommendedName>
        <fullName evidence="9">Oligosaccharide flippase family protein</fullName>
    </recommendedName>
</protein>
<feature type="transmembrane region" description="Helical" evidence="6">
    <location>
        <begin position="14"/>
        <end position="34"/>
    </location>
</feature>
<dbReference type="EMBL" id="CP032869">
    <property type="protein sequence ID" value="AYL97121.1"/>
    <property type="molecule type" value="Genomic_DNA"/>
</dbReference>
<reference evidence="7 8" key="1">
    <citation type="submission" date="2018-10" db="EMBL/GenBank/DDBJ databases">
        <title>Genome sequencing of Mucilaginibacter sp. HYN0043.</title>
        <authorList>
            <person name="Kim M."/>
            <person name="Yi H."/>
        </authorList>
    </citation>
    <scope>NUCLEOTIDE SEQUENCE [LARGE SCALE GENOMIC DNA]</scope>
    <source>
        <strain evidence="7 8">HYN0043</strain>
    </source>
</reference>
<name>A0A494VSS6_9SPHI</name>
<feature type="transmembrane region" description="Helical" evidence="6">
    <location>
        <begin position="174"/>
        <end position="192"/>
    </location>
</feature>
<dbReference type="PANTHER" id="PTHR30250">
    <property type="entry name" value="PST FAMILY PREDICTED COLANIC ACID TRANSPORTER"/>
    <property type="match status" value="1"/>
</dbReference>
<dbReference type="PANTHER" id="PTHR30250:SF11">
    <property type="entry name" value="O-ANTIGEN TRANSPORTER-RELATED"/>
    <property type="match status" value="1"/>
</dbReference>
<dbReference type="OrthoDB" id="1490626at2"/>
<evidence type="ECO:0000256" key="2">
    <source>
        <dbReference type="ARBA" id="ARBA00022475"/>
    </source>
</evidence>
<feature type="transmembrane region" description="Helical" evidence="6">
    <location>
        <begin position="361"/>
        <end position="381"/>
    </location>
</feature>
<evidence type="ECO:0000256" key="4">
    <source>
        <dbReference type="ARBA" id="ARBA00022989"/>
    </source>
</evidence>
<dbReference type="AlphaFoldDB" id="A0A494VSS6"/>
<feature type="transmembrane region" description="Helical" evidence="6">
    <location>
        <begin position="296"/>
        <end position="312"/>
    </location>
</feature>
<evidence type="ECO:0000256" key="5">
    <source>
        <dbReference type="ARBA" id="ARBA00023136"/>
    </source>
</evidence>
<evidence type="ECO:0000313" key="8">
    <source>
        <dbReference type="Proteomes" id="UP000270046"/>
    </source>
</evidence>
<evidence type="ECO:0000313" key="7">
    <source>
        <dbReference type="EMBL" id="AYL97121.1"/>
    </source>
</evidence>
<keyword evidence="4 6" id="KW-1133">Transmembrane helix</keyword>
<comment type="subcellular location">
    <subcellularLocation>
        <location evidence="1">Cell membrane</location>
        <topology evidence="1">Multi-pass membrane protein</topology>
    </subcellularLocation>
</comment>
<feature type="transmembrane region" description="Helical" evidence="6">
    <location>
        <begin position="324"/>
        <end position="340"/>
    </location>
</feature>
<feature type="transmembrane region" description="Helical" evidence="6">
    <location>
        <begin position="213"/>
        <end position="230"/>
    </location>
</feature>
<feature type="transmembrane region" description="Helical" evidence="6">
    <location>
        <begin position="387"/>
        <end position="406"/>
    </location>
</feature>
<dbReference type="RefSeq" id="WP_119410705.1">
    <property type="nucleotide sequence ID" value="NZ_CP032869.1"/>
</dbReference>
<feature type="transmembrane region" description="Helical" evidence="6">
    <location>
        <begin position="427"/>
        <end position="445"/>
    </location>
</feature>
<sequence>MKSDNLFKNIAVNFASRIFIQGLAFFSSIILARISGASVLGNISLAVAFQNVFNNTLSASIGNAHLKLYNENPKIGIRTFAWIALVSRTCIAIFVVLLALLLLYTKSTLYSEIQLYLIILFVIQTVIGAVAQTSNFVFSAKLKAYKANIANIIQSVLISAARVIAILLGFKEFGIANFLNVAAALSIIYPFLQLRSEDWGNLDMKLARRYVSMSFKMISGALCFALLLSFDKMALGAVVKVNNAATLGYYSAGSSLGLMFLSLGTSMGGVFLAVFSKNTGQNIAKNFNILGLYERVLSLLVFPFFLLILVFSEEVIRIVFGHKYLVGNLVFIFSLLHAYIKTQNIPLINVYFSLNLFKRYNLNNLIYSVSIIIIILAMAYLDPLHSVISSVALGVLLTAFVERFIYIYNLRNKELSVTYLKQVPVTLLFLALFIGLKFVVNYFNMPEWEKIVITLLSFGVLITILVFTGVYKKEDIDLARKIVAKKAN</sequence>
<feature type="transmembrane region" description="Helical" evidence="6">
    <location>
        <begin position="80"/>
        <end position="103"/>
    </location>
</feature>
<evidence type="ECO:0000256" key="6">
    <source>
        <dbReference type="SAM" id="Phobius"/>
    </source>
</evidence>
<dbReference type="KEGG" id="muh:HYN43_018195"/>
<dbReference type="Proteomes" id="UP000270046">
    <property type="component" value="Chromosome"/>
</dbReference>
<evidence type="ECO:0008006" key="9">
    <source>
        <dbReference type="Google" id="ProtNLM"/>
    </source>
</evidence>
<feature type="transmembrane region" description="Helical" evidence="6">
    <location>
        <begin position="451"/>
        <end position="471"/>
    </location>
</feature>
<keyword evidence="8" id="KW-1185">Reference proteome</keyword>
<feature type="transmembrane region" description="Helical" evidence="6">
    <location>
        <begin position="149"/>
        <end position="168"/>
    </location>
</feature>
<evidence type="ECO:0000256" key="3">
    <source>
        <dbReference type="ARBA" id="ARBA00022692"/>
    </source>
</evidence>
<keyword evidence="2" id="KW-1003">Cell membrane</keyword>
<feature type="transmembrane region" description="Helical" evidence="6">
    <location>
        <begin position="115"/>
        <end position="137"/>
    </location>
</feature>
<accession>A0A494VSS6</accession>
<gene>
    <name evidence="7" type="ORF">HYN43_018195</name>
</gene>